<evidence type="ECO:0000313" key="2">
    <source>
        <dbReference type="Proteomes" id="UP001374893"/>
    </source>
</evidence>
<dbReference type="EMBL" id="AP024702">
    <property type="protein sequence ID" value="BCX46966.1"/>
    <property type="molecule type" value="Genomic_DNA"/>
</dbReference>
<name>A0ABM7RDS6_9BACT</name>
<reference evidence="1 2" key="1">
    <citation type="submission" date="2021-06" db="EMBL/GenBank/DDBJ databases">
        <title>Complete genome of Haloferula helveola possessing various polysaccharide degrading enzymes.</title>
        <authorList>
            <person name="Takami H."/>
            <person name="Huang C."/>
            <person name="Hamasaki K."/>
        </authorList>
    </citation>
    <scope>NUCLEOTIDE SEQUENCE [LARGE SCALE GENOMIC DNA]</scope>
    <source>
        <strain evidence="1 2">CN-1</strain>
    </source>
</reference>
<organism evidence="1 2">
    <name type="scientific">Haloferula helveola</name>
    <dbReference type="NCBI Taxonomy" id="490095"/>
    <lineage>
        <taxon>Bacteria</taxon>
        <taxon>Pseudomonadati</taxon>
        <taxon>Verrucomicrobiota</taxon>
        <taxon>Verrucomicrobiia</taxon>
        <taxon>Verrucomicrobiales</taxon>
        <taxon>Verrucomicrobiaceae</taxon>
        <taxon>Haloferula</taxon>
    </lineage>
</organism>
<dbReference type="RefSeq" id="WP_353415630.1">
    <property type="nucleotide sequence ID" value="NZ_BAABRH010000009.1"/>
</dbReference>
<accession>A0ABM7RDS6</accession>
<keyword evidence="2" id="KW-1185">Reference proteome</keyword>
<proteinExistence type="predicted"/>
<evidence type="ECO:0000313" key="1">
    <source>
        <dbReference type="EMBL" id="BCX46966.1"/>
    </source>
</evidence>
<protein>
    <recommendedName>
        <fullName evidence="3">Restriction alleviation protein, Lar family</fullName>
    </recommendedName>
</protein>
<sequence length="94" mass="10767">MKDEQNDRVYTHCPICGHLLTDEGIVGSELRGSFWICECCGCEFGYDDTPAYREKWIESGCAWFNPKARPQEWSLDDQLTRADLTWVNPSSTSV</sequence>
<dbReference type="Proteomes" id="UP001374893">
    <property type="component" value="Chromosome"/>
</dbReference>
<evidence type="ECO:0008006" key="3">
    <source>
        <dbReference type="Google" id="ProtNLM"/>
    </source>
</evidence>
<gene>
    <name evidence="1" type="ORF">HAHE_08740</name>
</gene>